<protein>
    <submittedName>
        <fullName evidence="5">Branched-chain amino acid ABC transporter</fullName>
    </submittedName>
</protein>
<feature type="domain" description="Leucine-binding protein" evidence="4">
    <location>
        <begin position="43"/>
        <end position="376"/>
    </location>
</feature>
<dbReference type="RefSeq" id="WP_115517119.1">
    <property type="nucleotide sequence ID" value="NZ_QRGO01000001.1"/>
</dbReference>
<dbReference type="Pfam" id="PF13458">
    <property type="entry name" value="Peripla_BP_6"/>
    <property type="match status" value="1"/>
</dbReference>
<dbReference type="Gene3D" id="3.40.50.2300">
    <property type="match status" value="2"/>
</dbReference>
<proteinExistence type="inferred from homology"/>
<evidence type="ECO:0000313" key="5">
    <source>
        <dbReference type="EMBL" id="RDV05094.1"/>
    </source>
</evidence>
<accession>A0A371BBZ0</accession>
<dbReference type="InterPro" id="IPR006311">
    <property type="entry name" value="TAT_signal"/>
</dbReference>
<evidence type="ECO:0000313" key="6">
    <source>
        <dbReference type="Proteomes" id="UP000263993"/>
    </source>
</evidence>
<dbReference type="EMBL" id="QRGO01000001">
    <property type="protein sequence ID" value="RDV05094.1"/>
    <property type="molecule type" value="Genomic_DNA"/>
</dbReference>
<dbReference type="CDD" id="cd06340">
    <property type="entry name" value="PBP1_ABC_ligand_binding-like"/>
    <property type="match status" value="1"/>
</dbReference>
<gene>
    <name evidence="5" type="ORF">DXH78_11285</name>
</gene>
<dbReference type="PROSITE" id="PS51318">
    <property type="entry name" value="TAT"/>
    <property type="match status" value="1"/>
</dbReference>
<name>A0A371BBZ0_9BRAD</name>
<dbReference type="AlphaFoldDB" id="A0A371BBZ0"/>
<evidence type="ECO:0000256" key="2">
    <source>
        <dbReference type="ARBA" id="ARBA00022729"/>
    </source>
</evidence>
<dbReference type="PANTHER" id="PTHR30483:SF6">
    <property type="entry name" value="PERIPLASMIC BINDING PROTEIN OF ABC TRANSPORTER FOR NATURAL AMINO ACIDS"/>
    <property type="match status" value="1"/>
</dbReference>
<keyword evidence="3" id="KW-0813">Transport</keyword>
<dbReference type="InterPro" id="IPR028082">
    <property type="entry name" value="Peripla_BP_I"/>
</dbReference>
<dbReference type="OrthoDB" id="7318060at2"/>
<keyword evidence="2" id="KW-0732">Signal</keyword>
<sequence length="415" mass="44248">MTKNSKSGAANVSRRTVAAGLGALGITAGVAPFNIVRAQGAALKVGVLLPRSGYQAGIGQDCQRGVDVTAGLLKELGLPQLQFMNADTETNVDVARSRAEKLISEGAQVLMGAFDSGQSTAIAQVAEQKGIPYIINIAAAPPITEQGYKFVFRNFPTAPMILRDAFINQKEIFAATGAAPKTAVFLHVNDTFGTAMSKAIPGLMPKFDMPYQILETISYDPAARDLSVEISKAKATKAEAIIVVSRLNDAILLTREMVKQRWSPMAVLSMGPGWYEDQYLKTLGKLSDGPLSFVPWYDPNKPLSKKLEAALAKAHPGVNLNTNHVYSFEALLVAADAYKRAGSADPNALAEAIRKTNITNNVSPGPGIQFDAKGQNDKLLNSAIQNRGGKLVTVAPKVAANAKPEVPMKPYDKRG</sequence>
<organism evidence="5 6">
    <name type="scientific">Undibacter mobilis</name>
    <dbReference type="NCBI Taxonomy" id="2292256"/>
    <lineage>
        <taxon>Bacteria</taxon>
        <taxon>Pseudomonadati</taxon>
        <taxon>Pseudomonadota</taxon>
        <taxon>Alphaproteobacteria</taxon>
        <taxon>Hyphomicrobiales</taxon>
        <taxon>Nitrobacteraceae</taxon>
        <taxon>Undibacter</taxon>
    </lineage>
</organism>
<keyword evidence="3" id="KW-0029">Amino-acid transport</keyword>
<dbReference type="SUPFAM" id="SSF53822">
    <property type="entry name" value="Periplasmic binding protein-like I"/>
    <property type="match status" value="1"/>
</dbReference>
<dbReference type="Proteomes" id="UP000263993">
    <property type="component" value="Unassembled WGS sequence"/>
</dbReference>
<dbReference type="PANTHER" id="PTHR30483">
    <property type="entry name" value="LEUCINE-SPECIFIC-BINDING PROTEIN"/>
    <property type="match status" value="1"/>
</dbReference>
<keyword evidence="6" id="KW-1185">Reference proteome</keyword>
<evidence type="ECO:0000256" key="1">
    <source>
        <dbReference type="ARBA" id="ARBA00010062"/>
    </source>
</evidence>
<reference evidence="6" key="1">
    <citation type="submission" date="2018-08" db="EMBL/GenBank/DDBJ databases">
        <authorList>
            <person name="Kim S.-J."/>
            <person name="Jung G.-Y."/>
        </authorList>
    </citation>
    <scope>NUCLEOTIDE SEQUENCE [LARGE SCALE GENOMIC DNA]</scope>
    <source>
        <strain evidence="6">GY_H</strain>
    </source>
</reference>
<dbReference type="InterPro" id="IPR028081">
    <property type="entry name" value="Leu-bd"/>
</dbReference>
<evidence type="ECO:0000256" key="3">
    <source>
        <dbReference type="ARBA" id="ARBA00022970"/>
    </source>
</evidence>
<comment type="similarity">
    <text evidence="1">Belongs to the leucine-binding protein family.</text>
</comment>
<evidence type="ECO:0000259" key="4">
    <source>
        <dbReference type="Pfam" id="PF13458"/>
    </source>
</evidence>
<comment type="caution">
    <text evidence="5">The sequence shown here is derived from an EMBL/GenBank/DDBJ whole genome shotgun (WGS) entry which is preliminary data.</text>
</comment>
<dbReference type="GO" id="GO:0006865">
    <property type="term" value="P:amino acid transport"/>
    <property type="evidence" value="ECO:0007669"/>
    <property type="project" value="UniProtKB-KW"/>
</dbReference>
<dbReference type="InterPro" id="IPR051010">
    <property type="entry name" value="BCAA_transport"/>
</dbReference>